<comment type="caution">
    <text evidence="2">The sequence shown here is derived from an EMBL/GenBank/DDBJ whole genome shotgun (WGS) entry which is preliminary data.</text>
</comment>
<sequence>MIAPNCDLGLSDLPVLVKPSSSDSSNVKNLKPTETDHGVEATEFENCADELELNIGLEQGASDLVDSPVQDLLVD</sequence>
<name>A0A540LUN3_MALBA</name>
<evidence type="ECO:0000256" key="1">
    <source>
        <dbReference type="SAM" id="MobiDB-lite"/>
    </source>
</evidence>
<evidence type="ECO:0000313" key="3">
    <source>
        <dbReference type="Proteomes" id="UP000315295"/>
    </source>
</evidence>
<dbReference type="Proteomes" id="UP000315295">
    <property type="component" value="Unassembled WGS sequence"/>
</dbReference>
<proteinExistence type="predicted"/>
<dbReference type="EMBL" id="VIEB01000458">
    <property type="protein sequence ID" value="TQD90187.1"/>
    <property type="molecule type" value="Genomic_DNA"/>
</dbReference>
<organism evidence="2 3">
    <name type="scientific">Malus baccata</name>
    <name type="common">Siberian crab apple</name>
    <name type="synonym">Pyrus baccata</name>
    <dbReference type="NCBI Taxonomy" id="106549"/>
    <lineage>
        <taxon>Eukaryota</taxon>
        <taxon>Viridiplantae</taxon>
        <taxon>Streptophyta</taxon>
        <taxon>Embryophyta</taxon>
        <taxon>Tracheophyta</taxon>
        <taxon>Spermatophyta</taxon>
        <taxon>Magnoliopsida</taxon>
        <taxon>eudicotyledons</taxon>
        <taxon>Gunneridae</taxon>
        <taxon>Pentapetalae</taxon>
        <taxon>rosids</taxon>
        <taxon>fabids</taxon>
        <taxon>Rosales</taxon>
        <taxon>Rosaceae</taxon>
        <taxon>Amygdaloideae</taxon>
        <taxon>Maleae</taxon>
        <taxon>Malus</taxon>
    </lineage>
</organism>
<accession>A0A540LUN3</accession>
<reference evidence="2 3" key="1">
    <citation type="journal article" date="2019" name="G3 (Bethesda)">
        <title>Sequencing of a Wild Apple (Malus baccata) Genome Unravels the Differences Between Cultivated and Wild Apple Species Regarding Disease Resistance and Cold Tolerance.</title>
        <authorList>
            <person name="Chen X."/>
        </authorList>
    </citation>
    <scope>NUCLEOTIDE SEQUENCE [LARGE SCALE GENOMIC DNA]</scope>
    <source>
        <strain evidence="3">cv. Shandingzi</strain>
        <tissue evidence="2">Leaves</tissue>
    </source>
</reference>
<evidence type="ECO:0000313" key="2">
    <source>
        <dbReference type="EMBL" id="TQD90187.1"/>
    </source>
</evidence>
<protein>
    <submittedName>
        <fullName evidence="2">Uncharacterized protein</fullName>
    </submittedName>
</protein>
<gene>
    <name evidence="2" type="ORF">C1H46_024215</name>
</gene>
<feature type="compositionally biased region" description="Polar residues" evidence="1">
    <location>
        <begin position="19"/>
        <end position="28"/>
    </location>
</feature>
<feature type="region of interest" description="Disordered" evidence="1">
    <location>
        <begin position="19"/>
        <end position="38"/>
    </location>
</feature>
<keyword evidence="3" id="KW-1185">Reference proteome</keyword>
<dbReference type="AlphaFoldDB" id="A0A540LUN3"/>